<dbReference type="SUPFAM" id="SSF50129">
    <property type="entry name" value="GroES-like"/>
    <property type="match status" value="1"/>
</dbReference>
<dbReference type="SUPFAM" id="SSF47336">
    <property type="entry name" value="ACP-like"/>
    <property type="match status" value="1"/>
</dbReference>
<feature type="compositionally biased region" description="Basic residues" evidence="7">
    <location>
        <begin position="2240"/>
        <end position="2251"/>
    </location>
</feature>
<dbReference type="InterPro" id="IPR018201">
    <property type="entry name" value="Ketoacyl_synth_AS"/>
</dbReference>
<dbReference type="CDD" id="cd05195">
    <property type="entry name" value="enoyl_red"/>
    <property type="match status" value="1"/>
</dbReference>
<dbReference type="InterPro" id="IPR009081">
    <property type="entry name" value="PP-bd_ACP"/>
</dbReference>
<dbReference type="Gene3D" id="3.90.180.10">
    <property type="entry name" value="Medium-chain alcohol dehydrogenases, catalytic domain"/>
    <property type="match status" value="1"/>
</dbReference>
<keyword evidence="12" id="KW-1185">Reference proteome</keyword>
<dbReference type="InterPro" id="IPR036736">
    <property type="entry name" value="ACP-like_sf"/>
</dbReference>
<dbReference type="InterPro" id="IPR014031">
    <property type="entry name" value="Ketoacyl_synth_C"/>
</dbReference>
<dbReference type="InterPro" id="IPR014043">
    <property type="entry name" value="Acyl_transferase_dom"/>
</dbReference>
<keyword evidence="3" id="KW-0808">Transferase</keyword>
<feature type="active site" description="Proton donor; for dehydratase activity" evidence="6">
    <location>
        <position position="1256"/>
    </location>
</feature>
<dbReference type="CDD" id="cd08956">
    <property type="entry name" value="KR_3_FAS_SDR_x"/>
    <property type="match status" value="1"/>
</dbReference>
<evidence type="ECO:0000256" key="4">
    <source>
        <dbReference type="ARBA" id="ARBA00023268"/>
    </source>
</evidence>
<dbReference type="SMART" id="SM00829">
    <property type="entry name" value="PKS_ER"/>
    <property type="match status" value="1"/>
</dbReference>
<feature type="region of interest" description="C-terminal hotdog fold" evidence="6">
    <location>
        <begin position="1197"/>
        <end position="1333"/>
    </location>
</feature>
<feature type="region of interest" description="N-terminal hotdog fold" evidence="6">
    <location>
        <begin position="1060"/>
        <end position="1185"/>
    </location>
</feature>
<dbReference type="CDD" id="cd00833">
    <property type="entry name" value="PKS"/>
    <property type="match status" value="1"/>
</dbReference>
<dbReference type="InterPro" id="IPR049551">
    <property type="entry name" value="PKS_DH_C"/>
</dbReference>
<evidence type="ECO:0000313" key="11">
    <source>
        <dbReference type="EMBL" id="GAA3031770.1"/>
    </source>
</evidence>
<dbReference type="PROSITE" id="PS52004">
    <property type="entry name" value="KS3_2"/>
    <property type="match status" value="1"/>
</dbReference>
<comment type="caution">
    <text evidence="11">The sequence shown here is derived from an EMBL/GenBank/DDBJ whole genome shotgun (WGS) entry which is preliminary data.</text>
</comment>
<feature type="compositionally biased region" description="Low complexity" evidence="7">
    <location>
        <begin position="2216"/>
        <end position="2229"/>
    </location>
</feature>
<keyword evidence="5" id="KW-0012">Acyltransferase</keyword>
<dbReference type="InterPro" id="IPR057326">
    <property type="entry name" value="KR_dom"/>
</dbReference>
<dbReference type="Proteomes" id="UP001499930">
    <property type="component" value="Unassembled WGS sequence"/>
</dbReference>
<dbReference type="Pfam" id="PF21089">
    <property type="entry name" value="PKS_DH_N"/>
    <property type="match status" value="1"/>
</dbReference>
<dbReference type="Gene3D" id="3.10.129.110">
    <property type="entry name" value="Polyketide synthase dehydratase"/>
    <property type="match status" value="1"/>
</dbReference>
<dbReference type="PANTHER" id="PTHR43775">
    <property type="entry name" value="FATTY ACID SYNTHASE"/>
    <property type="match status" value="1"/>
</dbReference>
<dbReference type="InterPro" id="IPR020841">
    <property type="entry name" value="PKS_Beta-ketoAc_synthase_dom"/>
</dbReference>
<dbReference type="Pfam" id="PF22953">
    <property type="entry name" value="SpnB_Rossmann"/>
    <property type="match status" value="1"/>
</dbReference>
<feature type="active site" description="Proton acceptor; for dehydratase activity" evidence="6">
    <location>
        <position position="1092"/>
    </location>
</feature>
<evidence type="ECO:0000256" key="7">
    <source>
        <dbReference type="SAM" id="MobiDB-lite"/>
    </source>
</evidence>
<dbReference type="InterPro" id="IPR020843">
    <property type="entry name" value="ER"/>
</dbReference>
<dbReference type="InterPro" id="IPR011032">
    <property type="entry name" value="GroES-like_sf"/>
</dbReference>
<dbReference type="Pfam" id="PF08240">
    <property type="entry name" value="ADH_N"/>
    <property type="match status" value="1"/>
</dbReference>
<dbReference type="PROSITE" id="PS00606">
    <property type="entry name" value="KS3_1"/>
    <property type="match status" value="1"/>
</dbReference>
<keyword evidence="4" id="KW-0511">Multifunctional enzyme</keyword>
<reference evidence="12" key="1">
    <citation type="journal article" date="2019" name="Int. J. Syst. Evol. Microbiol.">
        <title>The Global Catalogue of Microorganisms (GCM) 10K type strain sequencing project: providing services to taxonomists for standard genome sequencing and annotation.</title>
        <authorList>
            <consortium name="The Broad Institute Genomics Platform"/>
            <consortium name="The Broad Institute Genome Sequencing Center for Infectious Disease"/>
            <person name="Wu L."/>
            <person name="Ma J."/>
        </authorList>
    </citation>
    <scope>NUCLEOTIDE SEQUENCE [LARGE SCALE GENOMIC DNA]</scope>
    <source>
        <strain evidence="12">JCM 3106</strain>
    </source>
</reference>
<feature type="compositionally biased region" description="Polar residues" evidence="7">
    <location>
        <begin position="2188"/>
        <end position="2200"/>
    </location>
</feature>
<dbReference type="Gene3D" id="3.30.70.3290">
    <property type="match status" value="1"/>
</dbReference>
<dbReference type="SUPFAM" id="SSF51735">
    <property type="entry name" value="NAD(P)-binding Rossmann-fold domains"/>
    <property type="match status" value="3"/>
</dbReference>
<dbReference type="SUPFAM" id="SSF53901">
    <property type="entry name" value="Thiolase-like"/>
    <property type="match status" value="1"/>
</dbReference>
<dbReference type="InterPro" id="IPR013968">
    <property type="entry name" value="PKS_KR"/>
</dbReference>
<dbReference type="PROSITE" id="PS52019">
    <property type="entry name" value="PKS_MFAS_DH"/>
    <property type="match status" value="1"/>
</dbReference>
<feature type="compositionally biased region" description="Low complexity" evidence="7">
    <location>
        <begin position="578"/>
        <end position="589"/>
    </location>
</feature>
<dbReference type="SMART" id="SM00822">
    <property type="entry name" value="PKS_KR"/>
    <property type="match status" value="1"/>
</dbReference>
<evidence type="ECO:0008006" key="13">
    <source>
        <dbReference type="Google" id="ProtNLM"/>
    </source>
</evidence>
<dbReference type="SMART" id="SM01294">
    <property type="entry name" value="PKS_PP_betabranch"/>
    <property type="match status" value="1"/>
</dbReference>
<evidence type="ECO:0000256" key="5">
    <source>
        <dbReference type="ARBA" id="ARBA00023315"/>
    </source>
</evidence>
<dbReference type="InterPro" id="IPR014030">
    <property type="entry name" value="Ketoacyl_synth_N"/>
</dbReference>
<dbReference type="SMART" id="SM00827">
    <property type="entry name" value="PKS_AT"/>
    <property type="match status" value="1"/>
</dbReference>
<dbReference type="Gene3D" id="3.40.366.10">
    <property type="entry name" value="Malonyl-Coenzyme A Acyl Carrier Protein, domain 2"/>
    <property type="match status" value="1"/>
</dbReference>
<dbReference type="Gene3D" id="3.40.50.11460">
    <property type="match status" value="1"/>
</dbReference>
<dbReference type="SUPFAM" id="SSF52151">
    <property type="entry name" value="FabD/lysophospholipase-like"/>
    <property type="match status" value="1"/>
</dbReference>
<evidence type="ECO:0000259" key="8">
    <source>
        <dbReference type="PROSITE" id="PS50075"/>
    </source>
</evidence>
<feature type="domain" description="Ketosynthase family 3 (KS3)" evidence="9">
    <location>
        <begin position="135"/>
        <end position="561"/>
    </location>
</feature>
<dbReference type="InterPro" id="IPR049900">
    <property type="entry name" value="PKS_mFAS_DH"/>
</dbReference>
<dbReference type="InterPro" id="IPR016035">
    <property type="entry name" value="Acyl_Trfase/lysoPLipase"/>
</dbReference>
<dbReference type="Pfam" id="PF00109">
    <property type="entry name" value="ketoacyl-synt"/>
    <property type="match status" value="1"/>
</dbReference>
<name>A0ABP6L6I8_9ACTN</name>
<dbReference type="Gene3D" id="1.10.1200.10">
    <property type="entry name" value="ACP-like"/>
    <property type="match status" value="1"/>
</dbReference>
<dbReference type="Pfam" id="PF08659">
    <property type="entry name" value="KR"/>
    <property type="match status" value="1"/>
</dbReference>
<dbReference type="Pfam" id="PF00550">
    <property type="entry name" value="PP-binding"/>
    <property type="match status" value="1"/>
</dbReference>
<evidence type="ECO:0000256" key="1">
    <source>
        <dbReference type="ARBA" id="ARBA00022450"/>
    </source>
</evidence>
<proteinExistence type="predicted"/>
<gene>
    <name evidence="11" type="ORF">GCM10017559_68610</name>
</gene>
<dbReference type="Pfam" id="PF16197">
    <property type="entry name" value="KAsynt_C_assoc"/>
    <property type="match status" value="1"/>
</dbReference>
<dbReference type="Gene3D" id="3.40.50.720">
    <property type="entry name" value="NAD(P)-binding Rossmann-like Domain"/>
    <property type="match status" value="1"/>
</dbReference>
<feature type="compositionally biased region" description="Pro residues" evidence="7">
    <location>
        <begin position="2204"/>
        <end position="2215"/>
    </location>
</feature>
<dbReference type="InterPro" id="IPR016036">
    <property type="entry name" value="Malonyl_transacylase_ACP-bd"/>
</dbReference>
<dbReference type="InterPro" id="IPR020806">
    <property type="entry name" value="PKS_PP-bd"/>
</dbReference>
<feature type="region of interest" description="Disordered" evidence="7">
    <location>
        <begin position="2113"/>
        <end position="2262"/>
    </location>
</feature>
<evidence type="ECO:0000256" key="6">
    <source>
        <dbReference type="PROSITE-ProRule" id="PRU01363"/>
    </source>
</evidence>
<dbReference type="InterPro" id="IPR020807">
    <property type="entry name" value="PKS_DH"/>
</dbReference>
<dbReference type="PANTHER" id="PTHR43775:SF51">
    <property type="entry name" value="INACTIVE PHENOLPHTHIOCEROL SYNTHESIS POLYKETIDE SYNTHASE TYPE I PKS1-RELATED"/>
    <property type="match status" value="1"/>
</dbReference>
<evidence type="ECO:0000256" key="3">
    <source>
        <dbReference type="ARBA" id="ARBA00022679"/>
    </source>
</evidence>
<dbReference type="Pfam" id="PF00698">
    <property type="entry name" value="Acyl_transf_1"/>
    <property type="match status" value="1"/>
</dbReference>
<dbReference type="InterPro" id="IPR001227">
    <property type="entry name" value="Ac_transferase_dom_sf"/>
</dbReference>
<evidence type="ECO:0000259" key="10">
    <source>
        <dbReference type="PROSITE" id="PS52019"/>
    </source>
</evidence>
<feature type="region of interest" description="Disordered" evidence="7">
    <location>
        <begin position="564"/>
        <end position="592"/>
    </location>
</feature>
<dbReference type="Gene3D" id="3.40.47.10">
    <property type="match status" value="1"/>
</dbReference>
<dbReference type="Pfam" id="PF13602">
    <property type="entry name" value="ADH_zinc_N_2"/>
    <property type="match status" value="1"/>
</dbReference>
<dbReference type="InterPro" id="IPR016039">
    <property type="entry name" value="Thiolase-like"/>
</dbReference>
<dbReference type="InterPro" id="IPR055123">
    <property type="entry name" value="SpnB-like_Rossmann"/>
</dbReference>
<dbReference type="SMART" id="SM00823">
    <property type="entry name" value="PKS_PP"/>
    <property type="match status" value="1"/>
</dbReference>
<dbReference type="InterPro" id="IPR036291">
    <property type="entry name" value="NAD(P)-bd_dom_sf"/>
</dbReference>
<keyword evidence="1" id="KW-0596">Phosphopantetheine</keyword>
<accession>A0ABP6L6I8</accession>
<dbReference type="SMART" id="SM00826">
    <property type="entry name" value="PKS_DH"/>
    <property type="match status" value="1"/>
</dbReference>
<dbReference type="InterPro" id="IPR032821">
    <property type="entry name" value="PKS_assoc"/>
</dbReference>
<feature type="compositionally biased region" description="Low complexity" evidence="7">
    <location>
        <begin position="2173"/>
        <end position="2186"/>
    </location>
</feature>
<keyword evidence="2" id="KW-0597">Phosphoprotein</keyword>
<dbReference type="SUPFAM" id="SSF55048">
    <property type="entry name" value="Probable ACP-binding domain of malonyl-CoA ACP transacylase"/>
    <property type="match status" value="1"/>
</dbReference>
<evidence type="ECO:0000256" key="2">
    <source>
        <dbReference type="ARBA" id="ARBA00022553"/>
    </source>
</evidence>
<dbReference type="InterPro" id="IPR050091">
    <property type="entry name" value="PKS_NRPS_Biosynth_Enz"/>
</dbReference>
<dbReference type="InterPro" id="IPR049552">
    <property type="entry name" value="PKS_DH_N"/>
</dbReference>
<dbReference type="PROSITE" id="PS50075">
    <property type="entry name" value="CARRIER"/>
    <property type="match status" value="1"/>
</dbReference>
<evidence type="ECO:0000259" key="9">
    <source>
        <dbReference type="PROSITE" id="PS52004"/>
    </source>
</evidence>
<dbReference type="InterPro" id="IPR042104">
    <property type="entry name" value="PKS_dehydratase_sf"/>
</dbReference>
<sequence length="2262" mass="235656">MSESEQFVSGTSGAADGGRVAPSAFTFPSEDLTAERRLAFLVELVHDLTVEILRTVLPYAPDTIDPYQAFQELGFDSLAAVELHDRLAERMGAELPMTLAFDHPTPAAVAAYLFEEVLGLADGETSEVRAIVGSDEPIAIVGIGCRYPGGIATPEELWRLVAEGGETVTGFPVDRGWDLERLFDDDPSAANTSYARVGHFLHDAAEFDSDFFGINPREAVAMDPQQRLLLETAWEAFERAGIDPRSLRGSQTGVFIGAEPQDYGPRLDKAPGEVEGYLVTGNATSVVSGRIAYTFGLEGPTLTVDTACSASLVAIHLACQSLRTGETSLALAGGVTVMSTPGTYTAFSRQQVIAADGRCKAFSSSANGTGFSEGVGVIVVERLSDALRQGHPVLAVIRGSAINQDGASSGLTAPNGPSQERVIRQAMANAGLSSGDVDVVEAHGTGTKLGDPIEAHALLATYGRDRGDAAPLRLGSIKSNIGHTQAAAGSAGVIKMVMAMRHGVLPRTLHVDEPSPYVNWSMGEVELLTEDLPWEKPGAPRRAAVSSFGVSGTNAHVILEEPPTAGTAAVDGPADDLASTGSAGSTESADGVAEEALRPVAVPVPLSARNGQALRAQAARLAAHLQDRREAGEDLDPVDVGHSLVTTRSLWDHRAVVVAGDREELLAGLAALAEGESAPNVLEGVPSAQERPVFVFPGQGSQWAGMAVELLDSSPVFARSMRECAAEIETHVDWSLLDALRGTPGAPSLDRLEVVQPVLFAVMVSLAELWKSHGVLPAAVVGHSQGEVAAAYVAGGLSLADAVRVIVLRSRLFAETLIGKGGVAAVALPASEVERRLARWHGKLSVGGKNGPFSSTVVGDADALAELVAGCEAEGVRARVVASSVASHCAQVDPLRERLLDMLAPVTPRSGDIPFYSTVTGGLLDTAELTAEYWFGNARYPVEFHQVVQTLLAEGQRVFLESSPHPVLAMSVQDAIDQAGLEAVAFGSLRRGEGGPRRFLTSLAEAHVHGLRVDWEPAFAPYGPRRVDLPTYAFQHRRFWLEAGASGGDLTSVGLSSVDHPLLGAVVVVADSRGVLFSGRLSLGSHGWLADHVVGGRVVVPGTALVDVVVRAGDEVGCGVVEELTLEAPLVVEGSAGVRVQVSVGVADGSGRRAVAVYSCPEGSLGVQEWRRHASGFVSAAAVDGGFDLVQWPPVGAVAVSVEGLYEELAAAGYGYGPAFRGVRAAWRRGGEVFAEVALADGVAVGGFGVHPALLDAALHVEGLLEGGVGEGVSLPFVWSGVCVHASGASSVRVRLWSEGVGAVSLQVADSAGAPVATIGSLISRPVTTEQLSAALASHSDALFRVEWTALPVTETSTATGTALVGPDTLGLADALRGAGADVTEHAELAELAGLAAAGEVPELVFVPFSVFPDGATGNAGGDRVPGAVRTAAYRALELVQRWLADERFASARLVVVTRGAVTTGPGEDVHDLANAPVWGLLRSAQSENPDRIVLIDLDDQAVPGTLLRAAVDSGEPQLALRSGTVLAARLARAATGGGALVPPAGTAHWRLDAPVKGSLSDLTLVAAPEAGRELGSREVRVSVRAAGLNFRDLVVTLGMVPENDEPIGGEIAGVVLEVGSEVDDLAPGDHVMGLLDGAFGPVGVTDRRLLAPMPEGWTFEQAASVPVVYLTAYYGLIRLGRLQAGESVLVHAGAGGVGMAAIQLAHHFGAQVYATASPAKWEVLRSLGVPDERIASSRDLDFEGYFAEASGGHGVDVVLNSLAREFVDASLRLLPRGGRFLEIGKTDIRDAADVTAAHPGVEYILYSLMEAGFDGLRGMLAEVLELFGRGVLRPLPVRSWDVRRAPEAFRFLSQARHVGKVVLRMPQTFGPGGTVLVTGAGTLGALVARHLVRVHGVRDLVLSSRRGRAAAGMAELEEELGEAGARVRVEACDVADRQALAHLLASIPADRPLAGVVHTAGVLDDGIVETLTAERVGAVLRPKVDAAWNLHELTKDMDLSAFVLFSSAAGVFGDAGQGNYAAANTFLDALAAHRRAGGLPAVSVAWGFWNQRSDMSAHLSDADLARMEQSGARGLSSEEGLALFDAARTVDEALLVAVHLDLAAMRTGTPPALLRGLVRPPVPRSAARPRRRPRPPRTAAPRCTGSSRACPRPSRTGCSSPWSVPRPPPCSATPTPTRCCPAAPSGSWASTRSPPSSCATGSTPPPGCGCPPPSSSTTPRPRCWPSTSGAGCSAPGSRPRPRSRRSRPPRRPVTVTGTTPS</sequence>
<feature type="domain" description="Carrier" evidence="8">
    <location>
        <begin position="39"/>
        <end position="117"/>
    </location>
</feature>
<dbReference type="EMBL" id="BAAAWD010000019">
    <property type="protein sequence ID" value="GAA3031770.1"/>
    <property type="molecule type" value="Genomic_DNA"/>
</dbReference>
<protein>
    <recommendedName>
        <fullName evidence="13">Polyketide synthase</fullName>
    </recommendedName>
</protein>
<organism evidence="11 12">
    <name type="scientific">Streptosporangium longisporum</name>
    <dbReference type="NCBI Taxonomy" id="46187"/>
    <lineage>
        <taxon>Bacteria</taxon>
        <taxon>Bacillati</taxon>
        <taxon>Actinomycetota</taxon>
        <taxon>Actinomycetes</taxon>
        <taxon>Streptosporangiales</taxon>
        <taxon>Streptosporangiaceae</taxon>
        <taxon>Streptosporangium</taxon>
    </lineage>
</organism>
<feature type="compositionally biased region" description="Low complexity" evidence="7">
    <location>
        <begin position="2253"/>
        <end position="2262"/>
    </location>
</feature>
<feature type="domain" description="PKS/mFAS DH" evidence="10">
    <location>
        <begin position="1060"/>
        <end position="1333"/>
    </location>
</feature>
<dbReference type="Pfam" id="PF14765">
    <property type="entry name" value="PS-DH"/>
    <property type="match status" value="1"/>
</dbReference>
<evidence type="ECO:0000313" key="12">
    <source>
        <dbReference type="Proteomes" id="UP001499930"/>
    </source>
</evidence>
<dbReference type="Pfam" id="PF02801">
    <property type="entry name" value="Ketoacyl-synt_C"/>
    <property type="match status" value="1"/>
</dbReference>
<dbReference type="SMART" id="SM00825">
    <property type="entry name" value="PKS_KS"/>
    <property type="match status" value="1"/>
</dbReference>
<dbReference type="InterPro" id="IPR013154">
    <property type="entry name" value="ADH-like_N"/>
</dbReference>